<evidence type="ECO:0000313" key="1">
    <source>
        <dbReference type="EMBL" id="EAR27605.1"/>
    </source>
</evidence>
<dbReference type="Proteomes" id="UP000006201">
    <property type="component" value="Unassembled WGS sequence"/>
</dbReference>
<protein>
    <submittedName>
        <fullName evidence="1">Uncharacterized protein</fullName>
    </submittedName>
</protein>
<organism evidence="1 2">
    <name type="scientific">Pseudoalteromonas tunicata D2</name>
    <dbReference type="NCBI Taxonomy" id="87626"/>
    <lineage>
        <taxon>Bacteria</taxon>
        <taxon>Pseudomonadati</taxon>
        <taxon>Pseudomonadota</taxon>
        <taxon>Gammaproteobacteria</taxon>
        <taxon>Alteromonadales</taxon>
        <taxon>Pseudoalteromonadaceae</taxon>
        <taxon>Pseudoalteromonas</taxon>
    </lineage>
</organism>
<proteinExistence type="predicted"/>
<name>A4CB68_9GAMM</name>
<reference evidence="1 2" key="1">
    <citation type="submission" date="2006-02" db="EMBL/GenBank/DDBJ databases">
        <authorList>
            <person name="Moran M.A."/>
            <person name="Kjelleberg S."/>
            <person name="Egan S."/>
            <person name="Saunders N."/>
            <person name="Thomas T."/>
            <person name="Ferriera S."/>
            <person name="Johnson J."/>
            <person name="Kravitz S."/>
            <person name="Halpern A."/>
            <person name="Remington K."/>
            <person name="Beeson K."/>
            <person name="Tran B."/>
            <person name="Rogers Y.-H."/>
            <person name="Friedman R."/>
            <person name="Venter J.C."/>
        </authorList>
    </citation>
    <scope>NUCLEOTIDE SEQUENCE [LARGE SCALE GENOMIC DNA]</scope>
    <source>
        <strain evidence="1 2">D2</strain>
    </source>
</reference>
<accession>A4CB68</accession>
<dbReference type="AlphaFoldDB" id="A4CB68"/>
<comment type="caution">
    <text evidence="1">The sequence shown here is derived from an EMBL/GenBank/DDBJ whole genome shotgun (WGS) entry which is preliminary data.</text>
</comment>
<evidence type="ECO:0000313" key="2">
    <source>
        <dbReference type="Proteomes" id="UP000006201"/>
    </source>
</evidence>
<gene>
    <name evidence="1" type="ORF">PTD2_17325</name>
</gene>
<dbReference type="EMBL" id="AAOH01000005">
    <property type="protein sequence ID" value="EAR27605.1"/>
    <property type="molecule type" value="Genomic_DNA"/>
</dbReference>
<dbReference type="HOGENOM" id="CLU_2540051_0_0_6"/>
<keyword evidence="2" id="KW-1185">Reference proteome</keyword>
<sequence length="83" mass="9762">MAYEQCLVTFVLLDQCFYAWQICYDWKRGKYAYLQRLSASQKIMKVDVKGNTYKLLFNSLTVTFDIALFTLIKQLTVSIVLVF</sequence>